<evidence type="ECO:0000256" key="3">
    <source>
        <dbReference type="RuleBase" id="RU364000"/>
    </source>
</evidence>
<dbReference type="Pfam" id="PF00107">
    <property type="entry name" value="ADH_zinc_N"/>
    <property type="match status" value="1"/>
</dbReference>
<protein>
    <recommendedName>
        <fullName evidence="3">Zinc-type alcohol dehydrogenase-like protein</fullName>
    </recommendedName>
</protein>
<dbReference type="InterPro" id="IPR013154">
    <property type="entry name" value="ADH-like_N"/>
</dbReference>
<evidence type="ECO:0000256" key="1">
    <source>
        <dbReference type="ARBA" id="ARBA00010371"/>
    </source>
</evidence>
<gene>
    <name evidence="5" type="ORF">GCM10023352_19450</name>
</gene>
<evidence type="ECO:0000256" key="2">
    <source>
        <dbReference type="ARBA" id="ARBA00022857"/>
    </source>
</evidence>
<organism evidence="5 6">
    <name type="scientific">Rothia endophytica</name>
    <dbReference type="NCBI Taxonomy" id="1324766"/>
    <lineage>
        <taxon>Bacteria</taxon>
        <taxon>Bacillati</taxon>
        <taxon>Actinomycetota</taxon>
        <taxon>Actinomycetes</taxon>
        <taxon>Micrococcales</taxon>
        <taxon>Micrococcaceae</taxon>
        <taxon>Rothia</taxon>
    </lineage>
</organism>
<dbReference type="InterPro" id="IPR051603">
    <property type="entry name" value="Zinc-ADH_QOR/CCCR"/>
</dbReference>
<dbReference type="SUPFAM" id="SSF50129">
    <property type="entry name" value="GroES-like"/>
    <property type="match status" value="1"/>
</dbReference>
<name>A0ABP9BRY4_9MICC</name>
<dbReference type="Proteomes" id="UP001500187">
    <property type="component" value="Unassembled WGS sequence"/>
</dbReference>
<dbReference type="SUPFAM" id="SSF51735">
    <property type="entry name" value="NAD(P)-binding Rossmann-fold domains"/>
    <property type="match status" value="1"/>
</dbReference>
<dbReference type="InterPro" id="IPR011032">
    <property type="entry name" value="GroES-like_sf"/>
</dbReference>
<dbReference type="CDD" id="cd08252">
    <property type="entry name" value="AL_MDR"/>
    <property type="match status" value="1"/>
</dbReference>
<dbReference type="Gene3D" id="3.40.50.720">
    <property type="entry name" value="NAD(P)-binding Rossmann-like Domain"/>
    <property type="match status" value="1"/>
</dbReference>
<keyword evidence="3" id="KW-0862">Zinc</keyword>
<keyword evidence="3" id="KW-0479">Metal-binding</keyword>
<dbReference type="InterPro" id="IPR036291">
    <property type="entry name" value="NAD(P)-bd_dom_sf"/>
</dbReference>
<dbReference type="Gene3D" id="3.90.180.10">
    <property type="entry name" value="Medium-chain alcohol dehydrogenases, catalytic domain"/>
    <property type="match status" value="1"/>
</dbReference>
<dbReference type="PANTHER" id="PTHR44154:SF1">
    <property type="entry name" value="QUINONE OXIDOREDUCTASE"/>
    <property type="match status" value="1"/>
</dbReference>
<dbReference type="InterPro" id="IPR020843">
    <property type="entry name" value="ER"/>
</dbReference>
<proteinExistence type="inferred from homology"/>
<evidence type="ECO:0000259" key="4">
    <source>
        <dbReference type="SMART" id="SM00829"/>
    </source>
</evidence>
<evidence type="ECO:0000313" key="6">
    <source>
        <dbReference type="Proteomes" id="UP001500187"/>
    </source>
</evidence>
<comment type="similarity">
    <text evidence="1 3">Belongs to the zinc-containing alcohol dehydrogenase family. Quinone oxidoreductase subfamily.</text>
</comment>
<dbReference type="InterPro" id="IPR013149">
    <property type="entry name" value="ADH-like_C"/>
</dbReference>
<keyword evidence="6" id="KW-1185">Reference proteome</keyword>
<dbReference type="PANTHER" id="PTHR44154">
    <property type="entry name" value="QUINONE OXIDOREDUCTASE"/>
    <property type="match status" value="1"/>
</dbReference>
<keyword evidence="2" id="KW-0521">NADP</keyword>
<dbReference type="SMART" id="SM00829">
    <property type="entry name" value="PKS_ER"/>
    <property type="match status" value="1"/>
</dbReference>
<feature type="domain" description="Enoyl reductase (ER)" evidence="4">
    <location>
        <begin position="19"/>
        <end position="331"/>
    </location>
</feature>
<dbReference type="InterPro" id="IPR014182">
    <property type="entry name" value="ADH_Zn_typ-1"/>
</dbReference>
<dbReference type="EMBL" id="BAABKP010000005">
    <property type="protein sequence ID" value="GAA4799647.1"/>
    <property type="molecule type" value="Genomic_DNA"/>
</dbReference>
<accession>A0ABP9BRY4</accession>
<dbReference type="NCBIfam" id="TIGR02817">
    <property type="entry name" value="adh_fam_1"/>
    <property type="match status" value="1"/>
</dbReference>
<keyword evidence="3" id="KW-0560">Oxidoreductase</keyword>
<comment type="caution">
    <text evidence="5">The sequence shown here is derived from an EMBL/GenBank/DDBJ whole genome shotgun (WGS) entry which is preliminary data.</text>
</comment>
<sequence>MDNNMKIIAITDSLPIEEENAFLETSAPRPTIGTKDLLVKINAVSINPVDIKVRASAGSQEEPKILGWDAAGIIEDMGPEVEGFSIGDSVYYSGDLTRPGSNAEYQAVDYRIVAKKPSSLDFEDAAALPLTAITAWETLFDHMKLTKDSTGNLFVNGGAGGVGSMIIQLAKAKTSLTVIASASREESREWCKKMGADYIVDHNQELASQLSEFNGADYVFSAYTTGKEQELAEVMHPQGHLVLIDDPESLNIGAFKPKSITVTPEFMFTRSMFETEDMDYQGKILKEVAILVDNGTIKCTATEYFSGLKVDTFRQAHQRVETSHVVGKVVISY</sequence>
<reference evidence="6" key="1">
    <citation type="journal article" date="2019" name="Int. J. Syst. Evol. Microbiol.">
        <title>The Global Catalogue of Microorganisms (GCM) 10K type strain sequencing project: providing services to taxonomists for standard genome sequencing and annotation.</title>
        <authorList>
            <consortium name="The Broad Institute Genomics Platform"/>
            <consortium name="The Broad Institute Genome Sequencing Center for Infectious Disease"/>
            <person name="Wu L."/>
            <person name="Ma J."/>
        </authorList>
    </citation>
    <scope>NUCLEOTIDE SEQUENCE [LARGE SCALE GENOMIC DNA]</scope>
    <source>
        <strain evidence="6">JCM 18541</strain>
    </source>
</reference>
<dbReference type="Pfam" id="PF08240">
    <property type="entry name" value="ADH_N"/>
    <property type="match status" value="1"/>
</dbReference>
<evidence type="ECO:0000313" key="5">
    <source>
        <dbReference type="EMBL" id="GAA4799647.1"/>
    </source>
</evidence>